<accession>A0ABZ2KKN0</accession>
<dbReference type="RefSeq" id="WP_394849731.1">
    <property type="nucleotide sequence ID" value="NZ_CP089982.1"/>
</dbReference>
<evidence type="ECO:0000313" key="2">
    <source>
        <dbReference type="Proteomes" id="UP001379533"/>
    </source>
</evidence>
<dbReference type="EMBL" id="CP089982">
    <property type="protein sequence ID" value="WXA99101.1"/>
    <property type="molecule type" value="Genomic_DNA"/>
</dbReference>
<reference evidence="1 2" key="1">
    <citation type="submission" date="2021-12" db="EMBL/GenBank/DDBJ databases">
        <title>Discovery of the Pendulisporaceae a myxobacterial family with distinct sporulation behavior and unique specialized metabolism.</title>
        <authorList>
            <person name="Garcia R."/>
            <person name="Popoff A."/>
            <person name="Bader C.D."/>
            <person name="Loehr J."/>
            <person name="Walesch S."/>
            <person name="Walt C."/>
            <person name="Boldt J."/>
            <person name="Bunk B."/>
            <person name="Haeckl F.J.F.P.J."/>
            <person name="Gunesch A.P."/>
            <person name="Birkelbach J."/>
            <person name="Nuebel U."/>
            <person name="Pietschmann T."/>
            <person name="Bach T."/>
            <person name="Mueller R."/>
        </authorList>
    </citation>
    <scope>NUCLEOTIDE SEQUENCE [LARGE SCALE GENOMIC DNA]</scope>
    <source>
        <strain evidence="1 2">MSr12523</strain>
    </source>
</reference>
<gene>
    <name evidence="1" type="ORF">LZC95_20040</name>
</gene>
<sequence>MGLIGSVSSPSFGGAFVGLTRGGAFAVSAIGGACVRDDADGRLAIEVAATPAEASGGGSGVPVPVAPSSVDVAGAGTDDVFVTGALFAPATLGMLGGAFVERATT</sequence>
<proteinExistence type="predicted"/>
<evidence type="ECO:0000313" key="1">
    <source>
        <dbReference type="EMBL" id="WXA99101.1"/>
    </source>
</evidence>
<protein>
    <submittedName>
        <fullName evidence="1">Uncharacterized protein</fullName>
    </submittedName>
</protein>
<dbReference type="Proteomes" id="UP001379533">
    <property type="component" value="Chromosome"/>
</dbReference>
<name>A0ABZ2KKN0_9BACT</name>
<organism evidence="1 2">
    <name type="scientific">Pendulispora brunnea</name>
    <dbReference type="NCBI Taxonomy" id="2905690"/>
    <lineage>
        <taxon>Bacteria</taxon>
        <taxon>Pseudomonadati</taxon>
        <taxon>Myxococcota</taxon>
        <taxon>Myxococcia</taxon>
        <taxon>Myxococcales</taxon>
        <taxon>Sorangiineae</taxon>
        <taxon>Pendulisporaceae</taxon>
        <taxon>Pendulispora</taxon>
    </lineage>
</organism>
<keyword evidence="2" id="KW-1185">Reference proteome</keyword>